<dbReference type="RefSeq" id="WP_229878722.1">
    <property type="nucleotide sequence ID" value="NZ_BMTL01000060.1"/>
</dbReference>
<dbReference type="Proteomes" id="UP000606194">
    <property type="component" value="Unassembled WGS sequence"/>
</dbReference>
<reference evidence="3" key="1">
    <citation type="journal article" date="2014" name="Int. J. Syst. Evol. Microbiol.">
        <title>Complete genome sequence of Corynebacterium casei LMG S-19264T (=DSM 44701T), isolated from a smear-ripened cheese.</title>
        <authorList>
            <consortium name="US DOE Joint Genome Institute (JGI-PGF)"/>
            <person name="Walter F."/>
            <person name="Albersmeier A."/>
            <person name="Kalinowski J."/>
            <person name="Ruckert C."/>
        </authorList>
    </citation>
    <scope>NUCLEOTIDE SEQUENCE</scope>
    <source>
        <strain evidence="3">JCM 4386</strain>
    </source>
</reference>
<keyword evidence="2" id="KW-0472">Membrane</keyword>
<feature type="region of interest" description="Disordered" evidence="1">
    <location>
        <begin position="1"/>
        <end position="39"/>
    </location>
</feature>
<evidence type="ECO:0000313" key="3">
    <source>
        <dbReference type="EMBL" id="GGS29606.1"/>
    </source>
</evidence>
<reference evidence="3" key="2">
    <citation type="submission" date="2020-09" db="EMBL/GenBank/DDBJ databases">
        <authorList>
            <person name="Sun Q."/>
            <person name="Ohkuma M."/>
        </authorList>
    </citation>
    <scope>NUCLEOTIDE SEQUENCE</scope>
    <source>
        <strain evidence="3">JCM 4386</strain>
    </source>
</reference>
<evidence type="ECO:0000256" key="1">
    <source>
        <dbReference type="SAM" id="MobiDB-lite"/>
    </source>
</evidence>
<keyword evidence="2" id="KW-0812">Transmembrane</keyword>
<organism evidence="3 4">
    <name type="scientific">Streptomyces humidus</name>
    <dbReference type="NCBI Taxonomy" id="52259"/>
    <lineage>
        <taxon>Bacteria</taxon>
        <taxon>Bacillati</taxon>
        <taxon>Actinomycetota</taxon>
        <taxon>Actinomycetes</taxon>
        <taxon>Kitasatosporales</taxon>
        <taxon>Streptomycetaceae</taxon>
        <taxon>Streptomyces</taxon>
    </lineage>
</organism>
<gene>
    <name evidence="3" type="ORF">GCM10010269_80370</name>
</gene>
<proteinExistence type="predicted"/>
<evidence type="ECO:0000256" key="2">
    <source>
        <dbReference type="SAM" id="Phobius"/>
    </source>
</evidence>
<accession>A0A918GFA7</accession>
<feature type="transmembrane region" description="Helical" evidence="2">
    <location>
        <begin position="135"/>
        <end position="153"/>
    </location>
</feature>
<comment type="caution">
    <text evidence="3">The sequence shown here is derived from an EMBL/GenBank/DDBJ whole genome shotgun (WGS) entry which is preliminary data.</text>
</comment>
<keyword evidence="4" id="KW-1185">Reference proteome</keyword>
<keyword evidence="2" id="KW-1133">Transmembrane helix</keyword>
<sequence length="257" mass="27617">MTAPDDRTLAAAEDLEPTRTPGPSDVRGPGPDPGPVDADADAEYSATVLASHWIQRPYEPDATLVEQPSTQILEPPAGTTRMWTPERTVTPDRAEGTVLRFGPGVTAAVARRTDRTLPALAPPPAPSRRRPRRHALPALVLICVIAFLAWQRLGPSLAAGSVRVTARPTALGCGETADIVGLIATNGRPGTLSYRWTRSDGTASGVLREVVVRGRKQARVHLLWTFQGEGHYAARAELHVLSPVDRTVVTHLTYDCP</sequence>
<evidence type="ECO:0000313" key="4">
    <source>
        <dbReference type="Proteomes" id="UP000606194"/>
    </source>
</evidence>
<dbReference type="EMBL" id="BMTL01000060">
    <property type="protein sequence ID" value="GGS29606.1"/>
    <property type="molecule type" value="Genomic_DNA"/>
</dbReference>
<name>A0A918GFA7_9ACTN</name>
<protein>
    <submittedName>
        <fullName evidence="3">Uncharacterized protein</fullName>
    </submittedName>
</protein>
<dbReference type="AlphaFoldDB" id="A0A918GFA7"/>